<dbReference type="Pfam" id="PF00172">
    <property type="entry name" value="Zn_clus"/>
    <property type="match status" value="1"/>
</dbReference>
<dbReference type="PANTHER" id="PTHR37534">
    <property type="entry name" value="TRANSCRIPTIONAL ACTIVATOR PROTEIN UGA3"/>
    <property type="match status" value="1"/>
</dbReference>
<dbReference type="SMART" id="SM00066">
    <property type="entry name" value="GAL4"/>
    <property type="match status" value="1"/>
</dbReference>
<evidence type="ECO:0000313" key="6">
    <source>
        <dbReference type="Proteomes" id="UP000722485"/>
    </source>
</evidence>
<dbReference type="Gene3D" id="4.10.240.10">
    <property type="entry name" value="Zn(2)-C6 fungal-type DNA-binding domain"/>
    <property type="match status" value="1"/>
</dbReference>
<evidence type="ECO:0000259" key="4">
    <source>
        <dbReference type="PROSITE" id="PS50048"/>
    </source>
</evidence>
<feature type="compositionally biased region" description="Pro residues" evidence="3">
    <location>
        <begin position="68"/>
        <end position="77"/>
    </location>
</feature>
<evidence type="ECO:0000256" key="3">
    <source>
        <dbReference type="SAM" id="MobiDB-lite"/>
    </source>
</evidence>
<dbReference type="EMBL" id="JAANBB010000202">
    <property type="protein sequence ID" value="KAF7546712.1"/>
    <property type="molecule type" value="Genomic_DNA"/>
</dbReference>
<keyword evidence="2" id="KW-0539">Nucleus</keyword>
<dbReference type="GO" id="GO:0005634">
    <property type="term" value="C:nucleus"/>
    <property type="evidence" value="ECO:0007669"/>
    <property type="project" value="UniProtKB-SubCell"/>
</dbReference>
<proteinExistence type="predicted"/>
<accession>A0A9P5LEI6</accession>
<gene>
    <name evidence="5" type="ORF">G7Z17_g8231</name>
</gene>
<keyword evidence="6" id="KW-1185">Reference proteome</keyword>
<dbReference type="InterPro" id="IPR036864">
    <property type="entry name" value="Zn2-C6_fun-type_DNA-bd_sf"/>
</dbReference>
<evidence type="ECO:0000256" key="1">
    <source>
        <dbReference type="ARBA" id="ARBA00004123"/>
    </source>
</evidence>
<dbReference type="AlphaFoldDB" id="A0A9P5LEI6"/>
<protein>
    <recommendedName>
        <fullName evidence="4">Zn(2)-C6 fungal-type domain-containing protein</fullName>
    </recommendedName>
</protein>
<sequence length="591" mass="66256">MELPSPSASSATSPIVQNTIRSRSGCRICREKKVKCDEGRPQCLRCLRLNRECDYKARPRKKYTWRVPVPPSHPPASPDDTHLEATEVSSPPLAASDTATPGPHTNLQRLQHLVTNSEEARSPSQTHGPIGDSLSHDCLRILSPLDHAAIHYFRFVLPTAVDSKLPEHSGPAIVWTLAERDPMVLHSVCALAGGKVCEQNVMSAEETKERKSLAVEHYTAGLRLLHCAIQDDTQSPDFDCVLATLWLMIAYEQKFGDGCGVGLDAHLQGAASLFRGRLRALASTLNRSTFYLDTQQEREDRMHPSQDSVDYISPLACRLIIWIALIDGGAAVNGFGGAFNILLGEGWSDLDNDAALSRTKCFGALQRHSDLMNLEVWGKSYPQSQLVEDLQSGQLFGLYAESGQLRFLLGELSVYSLQNDSRYETRMKAVSSSILDVETRYRELLRTASLLELGELESQRRFVANARFIAAFYHSVVLCFLRIANGNKPLVNKQRVALREIMTLAFNAHRDQGEQAMIRFAWPLFVAALETDDVLHRTWDLQRYDALAVQGENFRRAREALGIAFSEQDLHERRVDYAELVRRDNIDRFVI</sequence>
<evidence type="ECO:0000256" key="2">
    <source>
        <dbReference type="ARBA" id="ARBA00023242"/>
    </source>
</evidence>
<dbReference type="PROSITE" id="PS00463">
    <property type="entry name" value="ZN2_CY6_FUNGAL_1"/>
    <property type="match status" value="1"/>
</dbReference>
<dbReference type="GO" id="GO:0000981">
    <property type="term" value="F:DNA-binding transcription factor activity, RNA polymerase II-specific"/>
    <property type="evidence" value="ECO:0007669"/>
    <property type="project" value="InterPro"/>
</dbReference>
<comment type="subcellular location">
    <subcellularLocation>
        <location evidence="1">Nucleus</location>
    </subcellularLocation>
</comment>
<dbReference type="GO" id="GO:0008270">
    <property type="term" value="F:zinc ion binding"/>
    <property type="evidence" value="ECO:0007669"/>
    <property type="project" value="InterPro"/>
</dbReference>
<reference evidence="5" key="1">
    <citation type="submission" date="2020-03" db="EMBL/GenBank/DDBJ databases">
        <title>Draft Genome Sequence of Cylindrodendrum hubeiense.</title>
        <authorList>
            <person name="Buettner E."/>
            <person name="Kellner H."/>
        </authorList>
    </citation>
    <scope>NUCLEOTIDE SEQUENCE</scope>
    <source>
        <strain evidence="5">IHI 201604</strain>
    </source>
</reference>
<comment type="caution">
    <text evidence="5">The sequence shown here is derived from an EMBL/GenBank/DDBJ whole genome shotgun (WGS) entry which is preliminary data.</text>
</comment>
<dbReference type="InterPro" id="IPR021858">
    <property type="entry name" value="Fun_TF"/>
</dbReference>
<dbReference type="Proteomes" id="UP000722485">
    <property type="component" value="Unassembled WGS sequence"/>
</dbReference>
<dbReference type="SUPFAM" id="SSF57701">
    <property type="entry name" value="Zn2/Cys6 DNA-binding domain"/>
    <property type="match status" value="1"/>
</dbReference>
<feature type="region of interest" description="Disordered" evidence="3">
    <location>
        <begin position="65"/>
        <end position="105"/>
    </location>
</feature>
<dbReference type="PANTHER" id="PTHR37534:SF46">
    <property type="entry name" value="ZN(II)2CYS6 TRANSCRIPTION FACTOR (EUROFUNG)"/>
    <property type="match status" value="1"/>
</dbReference>
<evidence type="ECO:0000313" key="5">
    <source>
        <dbReference type="EMBL" id="KAF7546712.1"/>
    </source>
</evidence>
<organism evidence="5 6">
    <name type="scientific">Cylindrodendrum hubeiense</name>
    <dbReference type="NCBI Taxonomy" id="595255"/>
    <lineage>
        <taxon>Eukaryota</taxon>
        <taxon>Fungi</taxon>
        <taxon>Dikarya</taxon>
        <taxon>Ascomycota</taxon>
        <taxon>Pezizomycotina</taxon>
        <taxon>Sordariomycetes</taxon>
        <taxon>Hypocreomycetidae</taxon>
        <taxon>Hypocreales</taxon>
        <taxon>Nectriaceae</taxon>
        <taxon>Cylindrodendrum</taxon>
    </lineage>
</organism>
<name>A0A9P5LEI6_9HYPO</name>
<dbReference type="OrthoDB" id="4540492at2759"/>
<dbReference type="Pfam" id="PF11951">
    <property type="entry name" value="Fungal_trans_2"/>
    <property type="match status" value="1"/>
</dbReference>
<dbReference type="PROSITE" id="PS50048">
    <property type="entry name" value="ZN2_CY6_FUNGAL_2"/>
    <property type="match status" value="1"/>
</dbReference>
<dbReference type="CDD" id="cd00067">
    <property type="entry name" value="GAL4"/>
    <property type="match status" value="1"/>
</dbReference>
<dbReference type="InterPro" id="IPR001138">
    <property type="entry name" value="Zn2Cys6_DnaBD"/>
</dbReference>
<feature type="domain" description="Zn(2)-C6 fungal-type" evidence="4">
    <location>
        <begin position="25"/>
        <end position="55"/>
    </location>
</feature>